<evidence type="ECO:0000313" key="2">
    <source>
        <dbReference type="Proteomes" id="UP001057702"/>
    </source>
</evidence>
<dbReference type="EMBL" id="JANFNG010000005">
    <property type="protein sequence ID" value="MCQ4080953.1"/>
    <property type="molecule type" value="Genomic_DNA"/>
</dbReference>
<name>A0ABT1PTE8_9ACTN</name>
<sequence>MSDDTAVGRMRWTSRPTAATAEWQMRDARRWLQLALAAVWLLDGVLQFQPRFR</sequence>
<gene>
    <name evidence="1" type="ORF">NGB36_10160</name>
</gene>
<keyword evidence="2" id="KW-1185">Reference proteome</keyword>
<dbReference type="RefSeq" id="WP_255919853.1">
    <property type="nucleotide sequence ID" value="NZ_JANFNG010000005.1"/>
</dbReference>
<proteinExistence type="predicted"/>
<organism evidence="1 2">
    <name type="scientific">Streptomyces humicola</name>
    <dbReference type="NCBI Taxonomy" id="2953240"/>
    <lineage>
        <taxon>Bacteria</taxon>
        <taxon>Bacillati</taxon>
        <taxon>Actinomycetota</taxon>
        <taxon>Actinomycetes</taxon>
        <taxon>Kitasatosporales</taxon>
        <taxon>Streptomycetaceae</taxon>
        <taxon>Streptomyces</taxon>
    </lineage>
</organism>
<accession>A0ABT1PTE8</accession>
<evidence type="ECO:0000313" key="1">
    <source>
        <dbReference type="EMBL" id="MCQ4080953.1"/>
    </source>
</evidence>
<protein>
    <submittedName>
        <fullName evidence="1">Uncharacterized protein</fullName>
    </submittedName>
</protein>
<reference evidence="1" key="1">
    <citation type="submission" date="2022-06" db="EMBL/GenBank/DDBJ databases">
        <title>Draft genome sequence of Streptomyces sp. RB6PN25 isolated from peat swamp forest in Thailand.</title>
        <authorList>
            <person name="Duangmal K."/>
            <person name="Klaysubun C."/>
        </authorList>
    </citation>
    <scope>NUCLEOTIDE SEQUENCE</scope>
    <source>
        <strain evidence="1">RB6PN25</strain>
    </source>
</reference>
<dbReference type="Proteomes" id="UP001057702">
    <property type="component" value="Unassembled WGS sequence"/>
</dbReference>
<comment type="caution">
    <text evidence="1">The sequence shown here is derived from an EMBL/GenBank/DDBJ whole genome shotgun (WGS) entry which is preliminary data.</text>
</comment>